<sequence length="173" mass="19343">MLLIIVLLGLLPSVAGDCDACAALGDCAAAYNGSHGYVCGFVQQSSCCCPLGSQCLITPFFCRCLHLPSFVSPSPPVLQPSESSSDSTREVVAIAIGVAIIWCFVQRWRRRRRRERYLHLSQVPQYTYTHRQTAYLQPMYYPQVAQNANQYVSYSTIPTAIPIADQQTQYRNR</sequence>
<accession>A0A1V9ZP50</accession>
<evidence type="ECO:0000256" key="2">
    <source>
        <dbReference type="SAM" id="SignalP"/>
    </source>
</evidence>
<gene>
    <name evidence="3" type="ORF">THRCLA_21794</name>
</gene>
<evidence type="ECO:0000313" key="4">
    <source>
        <dbReference type="Proteomes" id="UP000243217"/>
    </source>
</evidence>
<feature type="chain" id="PRO_5012845396" description="Secreted protein" evidence="2">
    <location>
        <begin position="17"/>
        <end position="173"/>
    </location>
</feature>
<comment type="caution">
    <text evidence="3">The sequence shown here is derived from an EMBL/GenBank/DDBJ whole genome shotgun (WGS) entry which is preliminary data.</text>
</comment>
<keyword evidence="1" id="KW-0472">Membrane</keyword>
<evidence type="ECO:0000313" key="3">
    <source>
        <dbReference type="EMBL" id="OQR99756.1"/>
    </source>
</evidence>
<protein>
    <recommendedName>
        <fullName evidence="5">Secreted protein</fullName>
    </recommendedName>
</protein>
<organism evidence="3 4">
    <name type="scientific">Thraustotheca clavata</name>
    <dbReference type="NCBI Taxonomy" id="74557"/>
    <lineage>
        <taxon>Eukaryota</taxon>
        <taxon>Sar</taxon>
        <taxon>Stramenopiles</taxon>
        <taxon>Oomycota</taxon>
        <taxon>Saprolegniomycetes</taxon>
        <taxon>Saprolegniales</taxon>
        <taxon>Achlyaceae</taxon>
        <taxon>Thraustotheca</taxon>
    </lineage>
</organism>
<proteinExistence type="predicted"/>
<feature type="signal peptide" evidence="2">
    <location>
        <begin position="1"/>
        <end position="16"/>
    </location>
</feature>
<keyword evidence="2" id="KW-0732">Signal</keyword>
<keyword evidence="4" id="KW-1185">Reference proteome</keyword>
<evidence type="ECO:0008006" key="5">
    <source>
        <dbReference type="Google" id="ProtNLM"/>
    </source>
</evidence>
<evidence type="ECO:0000256" key="1">
    <source>
        <dbReference type="SAM" id="Phobius"/>
    </source>
</evidence>
<dbReference type="AlphaFoldDB" id="A0A1V9ZP50"/>
<feature type="transmembrane region" description="Helical" evidence="1">
    <location>
        <begin position="91"/>
        <end position="108"/>
    </location>
</feature>
<dbReference type="EMBL" id="JNBS01001784">
    <property type="protein sequence ID" value="OQR99756.1"/>
    <property type="molecule type" value="Genomic_DNA"/>
</dbReference>
<name>A0A1V9ZP50_9STRA</name>
<dbReference type="Proteomes" id="UP000243217">
    <property type="component" value="Unassembled WGS sequence"/>
</dbReference>
<keyword evidence="1" id="KW-1133">Transmembrane helix</keyword>
<reference evidence="3 4" key="1">
    <citation type="journal article" date="2014" name="Genome Biol. Evol.">
        <title>The secreted proteins of Achlya hypogyna and Thraustotheca clavata identify the ancestral oomycete secretome and reveal gene acquisitions by horizontal gene transfer.</title>
        <authorList>
            <person name="Misner I."/>
            <person name="Blouin N."/>
            <person name="Leonard G."/>
            <person name="Richards T.A."/>
            <person name="Lane C.E."/>
        </authorList>
    </citation>
    <scope>NUCLEOTIDE SEQUENCE [LARGE SCALE GENOMIC DNA]</scope>
    <source>
        <strain evidence="3 4">ATCC 34112</strain>
    </source>
</reference>
<keyword evidence="1" id="KW-0812">Transmembrane</keyword>